<proteinExistence type="predicted"/>
<organism evidence="1 2">
    <name type="scientific">Mucilaginibacter ginsenosidivorans</name>
    <dbReference type="NCBI Taxonomy" id="398053"/>
    <lineage>
        <taxon>Bacteria</taxon>
        <taxon>Pseudomonadati</taxon>
        <taxon>Bacteroidota</taxon>
        <taxon>Sphingobacteriia</taxon>
        <taxon>Sphingobacteriales</taxon>
        <taxon>Sphingobacteriaceae</taxon>
        <taxon>Mucilaginibacter</taxon>
    </lineage>
</organism>
<evidence type="ECO:0000313" key="2">
    <source>
        <dbReference type="Proteomes" id="UP000321479"/>
    </source>
</evidence>
<name>A0A5B8UYC2_9SPHI</name>
<dbReference type="KEGG" id="mgin:FRZ54_12400"/>
<dbReference type="EMBL" id="CP042436">
    <property type="protein sequence ID" value="QEC63341.1"/>
    <property type="molecule type" value="Genomic_DNA"/>
</dbReference>
<keyword evidence="2" id="KW-1185">Reference proteome</keyword>
<evidence type="ECO:0000313" key="1">
    <source>
        <dbReference type="EMBL" id="QEC63341.1"/>
    </source>
</evidence>
<reference evidence="1 2" key="1">
    <citation type="journal article" date="2017" name="Curr. Microbiol.">
        <title>Mucilaginibacter ginsenosidivorans sp. nov., Isolated from Soil of Ginseng Field.</title>
        <authorList>
            <person name="Kim M.M."/>
            <person name="Siddiqi M.Z."/>
            <person name="Im W.T."/>
        </authorList>
    </citation>
    <scope>NUCLEOTIDE SEQUENCE [LARGE SCALE GENOMIC DNA]</scope>
    <source>
        <strain evidence="1 2">Gsoil 3017</strain>
    </source>
</reference>
<dbReference type="AlphaFoldDB" id="A0A5B8UYC2"/>
<accession>A0A5B8UYC2</accession>
<dbReference type="RefSeq" id="WP_147031917.1">
    <property type="nucleotide sequence ID" value="NZ_CP042436.1"/>
</dbReference>
<protein>
    <submittedName>
        <fullName evidence="1">Uncharacterized protein</fullName>
    </submittedName>
</protein>
<gene>
    <name evidence="1" type="ORF">FRZ54_12400</name>
</gene>
<dbReference type="OrthoDB" id="798095at2"/>
<dbReference type="Proteomes" id="UP000321479">
    <property type="component" value="Chromosome"/>
</dbReference>
<sequence length="155" mass="16545">MSNDNLNSPFRGLEGLLESLKTDVIHSLQANGKYATGQTAQQITITSDGNGVQLNLPAHIQALETGRRPTGTNATPGNPPMIERIKQWCHANGIPDKAAWAIKKSIDKHGFKGTPGILSEPLGIENINLRLKPVAEEIAQTITQQIAGAIDPPGI</sequence>